<evidence type="ECO:0000256" key="4">
    <source>
        <dbReference type="ARBA" id="ARBA00022692"/>
    </source>
</evidence>
<name>A0ABU3CH23_9FLAO</name>
<dbReference type="InterPro" id="IPR012910">
    <property type="entry name" value="Plug_dom"/>
</dbReference>
<comment type="subcellular location">
    <subcellularLocation>
        <location evidence="1 7">Cell outer membrane</location>
        <topology evidence="1 7">Multi-pass membrane protein</topology>
    </subcellularLocation>
</comment>
<comment type="similarity">
    <text evidence="7">Belongs to the TonB-dependent receptor family.</text>
</comment>
<keyword evidence="8" id="KW-0732">Signal</keyword>
<evidence type="ECO:0000256" key="3">
    <source>
        <dbReference type="ARBA" id="ARBA00022452"/>
    </source>
</evidence>
<feature type="domain" description="TonB-dependent receptor plug" evidence="9">
    <location>
        <begin position="129"/>
        <end position="229"/>
    </location>
</feature>
<reference evidence="10 11" key="1">
    <citation type="submission" date="2023-09" db="EMBL/GenBank/DDBJ databases">
        <authorList>
            <person name="Rey-Velasco X."/>
        </authorList>
    </citation>
    <scope>NUCLEOTIDE SEQUENCE [LARGE SCALE GENOMIC DNA]</scope>
    <source>
        <strain evidence="10 11">F260</strain>
    </source>
</reference>
<dbReference type="Gene3D" id="2.40.170.20">
    <property type="entry name" value="TonB-dependent receptor, beta-barrel domain"/>
    <property type="match status" value="1"/>
</dbReference>
<protein>
    <submittedName>
        <fullName evidence="10">TonB-dependent receptor</fullName>
    </submittedName>
</protein>
<evidence type="ECO:0000256" key="5">
    <source>
        <dbReference type="ARBA" id="ARBA00023136"/>
    </source>
</evidence>
<dbReference type="SUPFAM" id="SSF56935">
    <property type="entry name" value="Porins"/>
    <property type="match status" value="1"/>
</dbReference>
<dbReference type="InterPro" id="IPR036942">
    <property type="entry name" value="Beta-barrel_TonB_sf"/>
</dbReference>
<evidence type="ECO:0000256" key="2">
    <source>
        <dbReference type="ARBA" id="ARBA00022448"/>
    </source>
</evidence>
<organism evidence="10 11">
    <name type="scientific">Autumnicola lenta</name>
    <dbReference type="NCBI Taxonomy" id="3075593"/>
    <lineage>
        <taxon>Bacteria</taxon>
        <taxon>Pseudomonadati</taxon>
        <taxon>Bacteroidota</taxon>
        <taxon>Flavobacteriia</taxon>
        <taxon>Flavobacteriales</taxon>
        <taxon>Flavobacteriaceae</taxon>
        <taxon>Autumnicola</taxon>
    </lineage>
</organism>
<dbReference type="RefSeq" id="WP_311493777.1">
    <property type="nucleotide sequence ID" value="NZ_JAVRHO010000003.1"/>
</dbReference>
<keyword evidence="5 7" id="KW-0472">Membrane</keyword>
<evidence type="ECO:0000313" key="11">
    <source>
        <dbReference type="Proteomes" id="UP001245285"/>
    </source>
</evidence>
<dbReference type="SUPFAM" id="SSF49464">
    <property type="entry name" value="Carboxypeptidase regulatory domain-like"/>
    <property type="match status" value="1"/>
</dbReference>
<keyword evidence="4 7" id="KW-0812">Transmembrane</keyword>
<dbReference type="NCBIfam" id="TIGR04056">
    <property type="entry name" value="OMP_RagA_SusC"/>
    <property type="match status" value="1"/>
</dbReference>
<dbReference type="InterPro" id="IPR023996">
    <property type="entry name" value="TonB-dep_OMP_SusC/RagA"/>
</dbReference>
<evidence type="ECO:0000256" key="1">
    <source>
        <dbReference type="ARBA" id="ARBA00004571"/>
    </source>
</evidence>
<proteinExistence type="inferred from homology"/>
<evidence type="ECO:0000256" key="8">
    <source>
        <dbReference type="SAM" id="SignalP"/>
    </source>
</evidence>
<comment type="caution">
    <text evidence="10">The sequence shown here is derived from an EMBL/GenBank/DDBJ whole genome shotgun (WGS) entry which is preliminary data.</text>
</comment>
<dbReference type="InterPro" id="IPR008969">
    <property type="entry name" value="CarboxyPept-like_regulatory"/>
</dbReference>
<feature type="chain" id="PRO_5046785863" evidence="8">
    <location>
        <begin position="31"/>
        <end position="1040"/>
    </location>
</feature>
<dbReference type="NCBIfam" id="TIGR04057">
    <property type="entry name" value="SusC_RagA_signa"/>
    <property type="match status" value="1"/>
</dbReference>
<keyword evidence="11" id="KW-1185">Reference proteome</keyword>
<dbReference type="Proteomes" id="UP001245285">
    <property type="component" value="Unassembled WGS sequence"/>
</dbReference>
<dbReference type="InterPro" id="IPR023997">
    <property type="entry name" value="TonB-dep_OMP_SusC/RagA_CS"/>
</dbReference>
<dbReference type="PROSITE" id="PS52016">
    <property type="entry name" value="TONB_DEPENDENT_REC_3"/>
    <property type="match status" value="1"/>
</dbReference>
<keyword evidence="10" id="KW-0675">Receptor</keyword>
<evidence type="ECO:0000313" key="10">
    <source>
        <dbReference type="EMBL" id="MDT0645586.1"/>
    </source>
</evidence>
<dbReference type="EMBL" id="JAVRHO010000003">
    <property type="protein sequence ID" value="MDT0645586.1"/>
    <property type="molecule type" value="Genomic_DNA"/>
</dbReference>
<dbReference type="Pfam" id="PF13715">
    <property type="entry name" value="CarbopepD_reg_2"/>
    <property type="match status" value="1"/>
</dbReference>
<keyword evidence="3 7" id="KW-1134">Transmembrane beta strand</keyword>
<keyword evidence="2 7" id="KW-0813">Transport</keyword>
<dbReference type="InterPro" id="IPR039426">
    <property type="entry name" value="TonB-dep_rcpt-like"/>
</dbReference>
<keyword evidence="6 7" id="KW-0998">Cell outer membrane</keyword>
<dbReference type="Pfam" id="PF07715">
    <property type="entry name" value="Plug"/>
    <property type="match status" value="1"/>
</dbReference>
<accession>A0ABU3CH23</accession>
<dbReference type="Gene3D" id="2.60.40.1120">
    <property type="entry name" value="Carboxypeptidase-like, regulatory domain"/>
    <property type="match status" value="1"/>
</dbReference>
<evidence type="ECO:0000256" key="6">
    <source>
        <dbReference type="ARBA" id="ARBA00023237"/>
    </source>
</evidence>
<dbReference type="Gene3D" id="2.170.130.10">
    <property type="entry name" value="TonB-dependent receptor, plug domain"/>
    <property type="match status" value="1"/>
</dbReference>
<dbReference type="InterPro" id="IPR037066">
    <property type="entry name" value="Plug_dom_sf"/>
</dbReference>
<gene>
    <name evidence="10" type="ORF">RM545_02685</name>
</gene>
<feature type="signal peptide" evidence="8">
    <location>
        <begin position="1"/>
        <end position="30"/>
    </location>
</feature>
<evidence type="ECO:0000259" key="9">
    <source>
        <dbReference type="Pfam" id="PF07715"/>
    </source>
</evidence>
<sequence>MLKFYLFSLSRCSKYLLLLISFFCFSFSFAQTIEISGTVTSADDNLPLPGASVSIVGQQTGAVTDFDGNYTITAAADSQLQFSFVGFETHVVGVNNRNTINIALQEDTNALDEIVVVGYGTQRKALVTGASVQVDGEDLQNRSTTNALQAMQGQTPGVQITSTSGQPGSGLNVRIRGIGSTGNNSPLYVVDGVLTGDISYLNNADIESISILKDAASAAIYGSQASNGVVLVTTRGGRKNSSRITFDSYYGFQSVPNKIDMLNSTEYAIITNEAALNSGSSPVFSNEQIAELGEGSDWIEEMFVENAITQNHNLGFSGGSETSTFSSSLSFTQDEGIVGGEDLSNYERINFRLNSEHELYDGFVTFGENLTFSYINSNGISVGNQYSNSLRGAFGTPPTVYFYDNDGDFYNTTGDTEPWLSGWANPYASMVYNNQNENNTQKLLGNVYAEFELVDNLKFRTSLGLDYFASEGHSYEPIYELSVYSFRNRDRVYQNQSKGYSLLWDNLLTYNFALAEDHLFEVLVGTSSYSFQGTYISGNNVDLIFNDLEHAWLDNALNSEGAPLMGNGGGPNNENKRMSYFGRINYNYRDKYLLNTTFRADGSSNFAPGNRWGYFPSISVGWIATEEDFLRNSDIFSYLKMRASWGQVGNQNSSAFQYLAPVTFMNTNYNFGSEEAIQTPGAFPNRLANPDLIWETSQQVNFGLDARFFMNTLSVNLDFYEKTTKDWLIISPIPDTAGADAPFINGGDVTNRGIELALGFNNSIGEDFHYNIGVNGAYNKNEVGNIPSVDGIIHGLTNQLFDNSPEFYRAQSGYPLGYFWGLETGGVFQTEEEINSYTANGRLIQPAARPGDVIFVDQNNDGVINDLDKTEIGDPNPDLTYGFNVSFDYKGLDFSLLANGVAGNQLVQSYRNQANQFANYTTAVFERWTGPGSSNTVPRVTLDNRNYSNFSDLYVQDGDFLRLSNLTVGYDLAEVTDSFGIDKFRLYFSALNLYTFTNYNGMDPEVGYGVSGDTYNFSSGVDLGYYPRPRTFLVGLNVTF</sequence>
<evidence type="ECO:0000256" key="7">
    <source>
        <dbReference type="PROSITE-ProRule" id="PRU01360"/>
    </source>
</evidence>